<dbReference type="EMBL" id="JABCRI010000001">
    <property type="protein sequence ID" value="KAF8412513.1"/>
    <property type="molecule type" value="Genomic_DNA"/>
</dbReference>
<evidence type="ECO:0008006" key="7">
    <source>
        <dbReference type="Google" id="ProtNLM"/>
    </source>
</evidence>
<dbReference type="InterPro" id="IPR023198">
    <property type="entry name" value="PGP-like_dom2"/>
</dbReference>
<dbReference type="PANTHER" id="PTHR46193:SF18">
    <property type="entry name" value="HEXITOL PHOSPHATASE B"/>
    <property type="match status" value="1"/>
</dbReference>
<dbReference type="SFLD" id="SFLDG01135">
    <property type="entry name" value="C1.5.6:_HAD__Beta-PGM__Phospha"/>
    <property type="match status" value="1"/>
</dbReference>
<dbReference type="SUPFAM" id="SSF56784">
    <property type="entry name" value="HAD-like"/>
    <property type="match status" value="1"/>
</dbReference>
<comment type="cofactor">
    <cofactor evidence="1">
        <name>Mg(2+)</name>
        <dbReference type="ChEBI" id="CHEBI:18420"/>
    </cofactor>
</comment>
<dbReference type="GO" id="GO:0046872">
    <property type="term" value="F:metal ion binding"/>
    <property type="evidence" value="ECO:0007669"/>
    <property type="project" value="UniProtKB-KW"/>
</dbReference>
<comment type="caution">
    <text evidence="5">The sequence shown here is derived from an EMBL/GenBank/DDBJ whole genome shotgun (WGS) entry which is preliminary data.</text>
</comment>
<name>A0A835DQ14_TETSI</name>
<dbReference type="NCBIfam" id="TIGR01509">
    <property type="entry name" value="HAD-SF-IA-v3"/>
    <property type="match status" value="1"/>
</dbReference>
<dbReference type="Pfam" id="PF13419">
    <property type="entry name" value="HAD_2"/>
    <property type="match status" value="1"/>
</dbReference>
<dbReference type="GO" id="GO:0003824">
    <property type="term" value="F:catalytic activity"/>
    <property type="evidence" value="ECO:0007669"/>
    <property type="project" value="UniProtKB-ARBA"/>
</dbReference>
<dbReference type="Gene3D" id="1.10.150.240">
    <property type="entry name" value="Putative phosphatase, domain 2"/>
    <property type="match status" value="1"/>
</dbReference>
<dbReference type="PANTHER" id="PTHR46193">
    <property type="entry name" value="6-PHOSPHOGLUCONATE PHOSPHATASE"/>
    <property type="match status" value="1"/>
</dbReference>
<keyword evidence="4" id="KW-0119">Carbohydrate metabolism</keyword>
<dbReference type="Proteomes" id="UP000655225">
    <property type="component" value="Unassembled WGS sequence"/>
</dbReference>
<dbReference type="InterPro" id="IPR006439">
    <property type="entry name" value="HAD-SF_hydro_IA"/>
</dbReference>
<keyword evidence="3" id="KW-0460">Magnesium</keyword>
<evidence type="ECO:0000256" key="2">
    <source>
        <dbReference type="ARBA" id="ARBA00022723"/>
    </source>
</evidence>
<dbReference type="InterPro" id="IPR023214">
    <property type="entry name" value="HAD_sf"/>
</dbReference>
<dbReference type="SFLD" id="SFLDS00003">
    <property type="entry name" value="Haloacid_Dehalogenase"/>
    <property type="match status" value="1"/>
</dbReference>
<accession>A0A835DQ14</accession>
<dbReference type="InterPro" id="IPR041492">
    <property type="entry name" value="HAD_2"/>
</dbReference>
<dbReference type="OrthoDB" id="40579at2759"/>
<sequence>MSSFVALHLPSSHPLSHLLPKTHLQRRNLPKFATTPLRMSISWNSHAVESKCSLSGIAPLEAVLFDIDGTLCDSDPLHYLAFRELLQEVGFNGGVPITEEFYIETISGNHNEYICGTLFPDWDLQKSLKFMDDKEAMFRRLASKQLKPVNGLHKLCKWIEGHGLKRAAVTNAPRPNAELMISILGLSDFFEILVIGGECDRAKPFPDPYLKALESLKTSPNHTFIFEDSASGIKAGVEAGMPVVGLLTRNPEQLLMDAGATFLIKDFDDSKLWTALEELERKGAGTTVTA</sequence>
<gene>
    <name evidence="5" type="ORF">HHK36_000481</name>
</gene>
<organism evidence="5 6">
    <name type="scientific">Tetracentron sinense</name>
    <name type="common">Spur-leaf</name>
    <dbReference type="NCBI Taxonomy" id="13715"/>
    <lineage>
        <taxon>Eukaryota</taxon>
        <taxon>Viridiplantae</taxon>
        <taxon>Streptophyta</taxon>
        <taxon>Embryophyta</taxon>
        <taxon>Tracheophyta</taxon>
        <taxon>Spermatophyta</taxon>
        <taxon>Magnoliopsida</taxon>
        <taxon>Trochodendrales</taxon>
        <taxon>Trochodendraceae</taxon>
        <taxon>Tetracentron</taxon>
    </lineage>
</organism>
<dbReference type="InterPro" id="IPR051600">
    <property type="entry name" value="Beta-PGM-like"/>
</dbReference>
<evidence type="ECO:0000256" key="1">
    <source>
        <dbReference type="ARBA" id="ARBA00001946"/>
    </source>
</evidence>
<evidence type="ECO:0000256" key="4">
    <source>
        <dbReference type="ARBA" id="ARBA00023277"/>
    </source>
</evidence>
<evidence type="ECO:0000313" key="6">
    <source>
        <dbReference type="Proteomes" id="UP000655225"/>
    </source>
</evidence>
<reference evidence="5 6" key="1">
    <citation type="submission" date="2020-04" db="EMBL/GenBank/DDBJ databases">
        <title>Plant Genome Project.</title>
        <authorList>
            <person name="Zhang R.-G."/>
        </authorList>
    </citation>
    <scope>NUCLEOTIDE SEQUENCE [LARGE SCALE GENOMIC DNA]</scope>
    <source>
        <strain evidence="5">YNK0</strain>
        <tissue evidence="5">Leaf</tissue>
    </source>
</reference>
<dbReference type="OMA" id="YCICSNA"/>
<dbReference type="AlphaFoldDB" id="A0A835DQ14"/>
<dbReference type="Gene3D" id="3.40.50.1000">
    <property type="entry name" value="HAD superfamily/HAD-like"/>
    <property type="match status" value="1"/>
</dbReference>
<keyword evidence="2" id="KW-0479">Metal-binding</keyword>
<proteinExistence type="predicted"/>
<dbReference type="InterPro" id="IPR036412">
    <property type="entry name" value="HAD-like_sf"/>
</dbReference>
<evidence type="ECO:0000313" key="5">
    <source>
        <dbReference type="EMBL" id="KAF8412513.1"/>
    </source>
</evidence>
<dbReference type="SFLD" id="SFLDG01129">
    <property type="entry name" value="C1.5:_HAD__Beta-PGM__Phosphata"/>
    <property type="match status" value="1"/>
</dbReference>
<dbReference type="PRINTS" id="PR00413">
    <property type="entry name" value="HADHALOGNASE"/>
</dbReference>
<dbReference type="CDD" id="cd07505">
    <property type="entry name" value="HAD_BPGM-like"/>
    <property type="match status" value="1"/>
</dbReference>
<protein>
    <recommendedName>
        <fullName evidence="7">Haloacid dehalogenase-like hydrolase domain-containing protein Sgpp</fullName>
    </recommendedName>
</protein>
<keyword evidence="6" id="KW-1185">Reference proteome</keyword>
<evidence type="ECO:0000256" key="3">
    <source>
        <dbReference type="ARBA" id="ARBA00022842"/>
    </source>
</evidence>